<keyword evidence="3" id="KW-0963">Cytoplasm</keyword>
<dbReference type="HOGENOM" id="CLU_023853_0_1_9"/>
<dbReference type="PROSITE" id="PS50943">
    <property type="entry name" value="HTH_CROC1"/>
    <property type="match status" value="1"/>
</dbReference>
<name>B6G1V6_PEPHT</name>
<reference evidence="9 10" key="2">
    <citation type="submission" date="2008-10" db="EMBL/GenBank/DDBJ databases">
        <title>Draft genome sequence of Clostridium hiranonis (DSM 13275).</title>
        <authorList>
            <person name="Sudarsanam P."/>
            <person name="Ley R."/>
            <person name="Guruge J."/>
            <person name="Turnbaugh P.J."/>
            <person name="Mahowald M."/>
            <person name="Liep D."/>
            <person name="Gordon J."/>
        </authorList>
    </citation>
    <scope>NUCLEOTIDE SEQUENCE [LARGE SCALE GENOMIC DNA]</scope>
    <source>
        <strain evidence="9 10">DSM 13275</strain>
    </source>
</reference>
<organism evidence="9 10">
    <name type="scientific">Peptacetobacter hiranonis (strain DSM 13275 / JCM 10541 / KCTC 15199 / TO-931)</name>
    <name type="common">Clostridium hiranonis</name>
    <dbReference type="NCBI Taxonomy" id="500633"/>
    <lineage>
        <taxon>Bacteria</taxon>
        <taxon>Bacillati</taxon>
        <taxon>Bacillota</taxon>
        <taxon>Clostridia</taxon>
        <taxon>Peptostreptococcales</taxon>
        <taxon>Peptostreptococcaceae</taxon>
        <taxon>Peptacetobacter</taxon>
    </lineage>
</organism>
<evidence type="ECO:0000256" key="7">
    <source>
        <dbReference type="ARBA" id="ARBA00023306"/>
    </source>
</evidence>
<evidence type="ECO:0000256" key="6">
    <source>
        <dbReference type="ARBA" id="ARBA00023210"/>
    </source>
</evidence>
<keyword evidence="6" id="KW-0717">Septation</keyword>
<dbReference type="Proteomes" id="UP000003178">
    <property type="component" value="Unassembled WGS sequence"/>
</dbReference>
<evidence type="ECO:0000256" key="3">
    <source>
        <dbReference type="ARBA" id="ARBA00022490"/>
    </source>
</evidence>
<keyword evidence="7" id="KW-0131">Cell cycle</keyword>
<dbReference type="SMART" id="SM00470">
    <property type="entry name" value="ParB"/>
    <property type="match status" value="1"/>
</dbReference>
<gene>
    <name evidence="9" type="ORF">CLOHIR_02114</name>
</gene>
<dbReference type="EMBL" id="ABWP01000083">
    <property type="protein sequence ID" value="EEA84258.1"/>
    <property type="molecule type" value="Genomic_DNA"/>
</dbReference>
<dbReference type="eggNOG" id="COG1475">
    <property type="taxonomic scope" value="Bacteria"/>
</dbReference>
<dbReference type="NCBIfam" id="TIGR04285">
    <property type="entry name" value="nucleoid_noc"/>
    <property type="match status" value="1"/>
</dbReference>
<evidence type="ECO:0000313" key="9">
    <source>
        <dbReference type="EMBL" id="EEA84258.1"/>
    </source>
</evidence>
<evidence type="ECO:0000256" key="4">
    <source>
        <dbReference type="ARBA" id="ARBA00022618"/>
    </source>
</evidence>
<evidence type="ECO:0000256" key="1">
    <source>
        <dbReference type="ARBA" id="ARBA00004453"/>
    </source>
</evidence>
<dbReference type="Gene3D" id="1.10.10.2830">
    <property type="match status" value="1"/>
</dbReference>
<dbReference type="Pfam" id="PF02195">
    <property type="entry name" value="ParB_N"/>
    <property type="match status" value="1"/>
</dbReference>
<dbReference type="FunFam" id="3.90.1530.30:FF:000001">
    <property type="entry name" value="Chromosome partitioning protein ParB"/>
    <property type="match status" value="1"/>
</dbReference>
<dbReference type="SUPFAM" id="SSF110849">
    <property type="entry name" value="ParB/Sulfiredoxin"/>
    <property type="match status" value="1"/>
</dbReference>
<dbReference type="PANTHER" id="PTHR33375:SF8">
    <property type="entry name" value="NUCLEOID OCCLUSION PROTEIN"/>
    <property type="match status" value="1"/>
</dbReference>
<dbReference type="GO" id="GO:0007059">
    <property type="term" value="P:chromosome segregation"/>
    <property type="evidence" value="ECO:0007669"/>
    <property type="project" value="TreeGrafter"/>
</dbReference>
<dbReference type="GO" id="GO:0045881">
    <property type="term" value="P:positive regulation of sporulation resulting in formation of a cellular spore"/>
    <property type="evidence" value="ECO:0007669"/>
    <property type="project" value="TreeGrafter"/>
</dbReference>
<dbReference type="InterPro" id="IPR023705">
    <property type="entry name" value="Nucleoid_occlusion_protein"/>
</dbReference>
<accession>B6G1V6</accession>
<dbReference type="RefSeq" id="WP_006440956.1">
    <property type="nucleotide sequence ID" value="NZ_DS995361.1"/>
</dbReference>
<evidence type="ECO:0000259" key="8">
    <source>
        <dbReference type="PROSITE" id="PS50943"/>
    </source>
</evidence>
<dbReference type="Pfam" id="PF17762">
    <property type="entry name" value="HTH_ParB"/>
    <property type="match status" value="1"/>
</dbReference>
<evidence type="ECO:0000313" key="10">
    <source>
        <dbReference type="Proteomes" id="UP000003178"/>
    </source>
</evidence>
<dbReference type="InterPro" id="IPR001387">
    <property type="entry name" value="Cro/C1-type_HTH"/>
</dbReference>
<dbReference type="GO" id="GO:0000917">
    <property type="term" value="P:division septum assembly"/>
    <property type="evidence" value="ECO:0007669"/>
    <property type="project" value="UniProtKB-KW"/>
</dbReference>
<evidence type="ECO:0000256" key="5">
    <source>
        <dbReference type="ARBA" id="ARBA00023125"/>
    </source>
</evidence>
<reference evidence="9 10" key="1">
    <citation type="submission" date="2008-09" db="EMBL/GenBank/DDBJ databases">
        <authorList>
            <person name="Fulton L."/>
            <person name="Clifton S."/>
            <person name="Fulton B."/>
            <person name="Xu J."/>
            <person name="Minx P."/>
            <person name="Pepin K.H."/>
            <person name="Johnson M."/>
            <person name="Thiruvilangam P."/>
            <person name="Bhonagiri V."/>
            <person name="Nash W.E."/>
            <person name="Mardis E.R."/>
            <person name="Wilson R.K."/>
        </authorList>
    </citation>
    <scope>NUCLEOTIDE SEQUENCE [LARGE SCALE GENOMIC DNA]</scope>
    <source>
        <strain evidence="9 10">DSM 13275</strain>
    </source>
</reference>
<feature type="domain" description="HTH cro/C1-type" evidence="8">
    <location>
        <begin position="115"/>
        <end position="137"/>
    </location>
</feature>
<protein>
    <submittedName>
        <fullName evidence="9">ParB-like protein</fullName>
    </submittedName>
</protein>
<dbReference type="AlphaFoldDB" id="B6G1V6"/>
<comment type="caution">
    <text evidence="9">The sequence shown here is derived from an EMBL/GenBank/DDBJ whole genome shotgun (WGS) entry which is preliminary data.</text>
</comment>
<dbReference type="OrthoDB" id="9802051at2"/>
<dbReference type="InterPro" id="IPR003115">
    <property type="entry name" value="ParB_N"/>
</dbReference>
<dbReference type="STRING" id="500633.CLOHIR_02114"/>
<keyword evidence="4" id="KW-0132">Cell division</keyword>
<dbReference type="InterPro" id="IPR036086">
    <property type="entry name" value="ParB/Sulfiredoxin_sf"/>
</dbReference>
<dbReference type="InterPro" id="IPR050336">
    <property type="entry name" value="Chromosome_partition/occlusion"/>
</dbReference>
<comment type="similarity">
    <text evidence="2">Belongs to the ParB family.</text>
</comment>
<dbReference type="GO" id="GO:0005694">
    <property type="term" value="C:chromosome"/>
    <property type="evidence" value="ECO:0007669"/>
    <property type="project" value="TreeGrafter"/>
</dbReference>
<dbReference type="InterPro" id="IPR041468">
    <property type="entry name" value="HTH_ParB/Spo0J"/>
</dbReference>
<keyword evidence="5" id="KW-0238">DNA-binding</keyword>
<dbReference type="PANTHER" id="PTHR33375">
    <property type="entry name" value="CHROMOSOME-PARTITIONING PROTEIN PARB-RELATED"/>
    <property type="match status" value="1"/>
</dbReference>
<dbReference type="NCBIfam" id="TIGR00180">
    <property type="entry name" value="parB_part"/>
    <property type="match status" value="1"/>
</dbReference>
<sequence>MGEKKIIEVEIDSILPNPYQPRLHFSDSALKELADSIKIHGIIQPITVRKKDDHYEIVAGERRFRASKLAGLEKVPVIITDMNDEASAVVAMLENLQREDLDYLEEAIGYSNLIKEYGFTQQQLAEKLGKSQSTIANKIRLLKLPEHIRNEAMEKGLSERHTRALLKLLKLDDEEIIRKAIDKISKNQMTVKKAETMIKDILDNPKEEPKTEEEPPKRNMKAMINMRIYLNTIKQAYDMIKNTGVDAQYKEVEKDDYVDVIVRIPKRK</sequence>
<dbReference type="CDD" id="cd16393">
    <property type="entry name" value="SPO0J_N"/>
    <property type="match status" value="1"/>
</dbReference>
<dbReference type="GO" id="GO:0009295">
    <property type="term" value="C:nucleoid"/>
    <property type="evidence" value="ECO:0007669"/>
    <property type="project" value="UniProtKB-SubCell"/>
</dbReference>
<dbReference type="Gene3D" id="3.90.1530.30">
    <property type="match status" value="1"/>
</dbReference>
<comment type="subcellular location">
    <subcellularLocation>
        <location evidence="1">Cytoplasm</location>
        <location evidence="1">Nucleoid</location>
    </subcellularLocation>
</comment>
<evidence type="ECO:0000256" key="2">
    <source>
        <dbReference type="ARBA" id="ARBA00006295"/>
    </source>
</evidence>
<dbReference type="FunFam" id="1.10.10.2830:FF:000001">
    <property type="entry name" value="Chromosome partitioning protein ParB"/>
    <property type="match status" value="1"/>
</dbReference>
<proteinExistence type="inferred from homology"/>
<dbReference type="InterPro" id="IPR004437">
    <property type="entry name" value="ParB/RepB/Spo0J"/>
</dbReference>
<dbReference type="GO" id="GO:0003677">
    <property type="term" value="F:DNA binding"/>
    <property type="evidence" value="ECO:0007669"/>
    <property type="project" value="UniProtKB-KW"/>
</dbReference>
<keyword evidence="10" id="KW-1185">Reference proteome</keyword>